<accession>A0A0G4HSN2</accession>
<sequence length="261" mass="30161">MRDMFVKTFDANHPTKPESALLSDRKILAYNVTGRLPDLGTQLDFAMIPELAEANRTNNTVLMERLRDTYYRVGKYLELLAWMTELEEWHFNGGFDAESSYAVFAYLNFVYRWEGEGEGEQKEKKRGRPPFLEVVRWMSGSGAQHITVLVGRNQSTNPLAPHEWKQTTMIAEAQWWKGNPPGFQHLSLIPDSSVLGFLWTVRANYELLMSNKPIDFGCLSGRALWILAPLLEGTMTKTERLARLFFERNRMKPERKRPLKG</sequence>
<reference evidence="1" key="1">
    <citation type="submission" date="2014-11" db="EMBL/GenBank/DDBJ databases">
        <authorList>
            <person name="Otto D Thomas"/>
            <person name="Naeem Raeece"/>
        </authorList>
    </citation>
    <scope>NUCLEOTIDE SEQUENCE</scope>
</reference>
<proteinExistence type="predicted"/>
<dbReference type="AlphaFoldDB" id="A0A0G4HSN2"/>
<evidence type="ECO:0000313" key="1">
    <source>
        <dbReference type="EMBL" id="CEM47344.1"/>
    </source>
</evidence>
<protein>
    <submittedName>
        <fullName evidence="1">Uncharacterized protein</fullName>
    </submittedName>
</protein>
<organism evidence="1">
    <name type="scientific">Chromera velia CCMP2878</name>
    <dbReference type="NCBI Taxonomy" id="1169474"/>
    <lineage>
        <taxon>Eukaryota</taxon>
        <taxon>Sar</taxon>
        <taxon>Alveolata</taxon>
        <taxon>Colpodellida</taxon>
        <taxon>Chromeraceae</taxon>
        <taxon>Chromera</taxon>
    </lineage>
</organism>
<dbReference type="EMBL" id="CDMZ01003716">
    <property type="protein sequence ID" value="CEM47344.1"/>
    <property type="molecule type" value="Genomic_DNA"/>
</dbReference>
<dbReference type="VEuPathDB" id="CryptoDB:Cvel_8295"/>
<gene>
    <name evidence="1" type="ORF">Cvel_8295</name>
</gene>
<name>A0A0G4HSN2_9ALVE</name>